<keyword evidence="1" id="KW-1133">Transmembrane helix</keyword>
<organism evidence="2 3">
    <name type="scientific">Caerostris darwini</name>
    <dbReference type="NCBI Taxonomy" id="1538125"/>
    <lineage>
        <taxon>Eukaryota</taxon>
        <taxon>Metazoa</taxon>
        <taxon>Ecdysozoa</taxon>
        <taxon>Arthropoda</taxon>
        <taxon>Chelicerata</taxon>
        <taxon>Arachnida</taxon>
        <taxon>Araneae</taxon>
        <taxon>Araneomorphae</taxon>
        <taxon>Entelegynae</taxon>
        <taxon>Araneoidea</taxon>
        <taxon>Araneidae</taxon>
        <taxon>Caerostris</taxon>
    </lineage>
</organism>
<evidence type="ECO:0000256" key="1">
    <source>
        <dbReference type="SAM" id="Phobius"/>
    </source>
</evidence>
<protein>
    <submittedName>
        <fullName evidence="2">Uncharacterized protein</fullName>
    </submittedName>
</protein>
<keyword evidence="3" id="KW-1185">Reference proteome</keyword>
<gene>
    <name evidence="2" type="ORF">CDAR_18601</name>
</gene>
<feature type="transmembrane region" description="Helical" evidence="1">
    <location>
        <begin position="49"/>
        <end position="67"/>
    </location>
</feature>
<name>A0AAV4V9V2_9ARAC</name>
<keyword evidence="1" id="KW-0812">Transmembrane</keyword>
<dbReference type="Proteomes" id="UP001054837">
    <property type="component" value="Unassembled WGS sequence"/>
</dbReference>
<keyword evidence="1" id="KW-0472">Membrane</keyword>
<reference evidence="2 3" key="1">
    <citation type="submission" date="2021-06" db="EMBL/GenBank/DDBJ databases">
        <title>Caerostris darwini draft genome.</title>
        <authorList>
            <person name="Kono N."/>
            <person name="Arakawa K."/>
        </authorList>
    </citation>
    <scope>NUCLEOTIDE SEQUENCE [LARGE SCALE GENOMIC DNA]</scope>
</reference>
<sequence length="77" mass="8537">MTPPLMTSKSLCFKGALLDISCLVEKALFDSYPVFFDCTTTTQRGRRAFLIRGPALGFLFLSLYLRTHSAAESIATK</sequence>
<evidence type="ECO:0000313" key="3">
    <source>
        <dbReference type="Proteomes" id="UP001054837"/>
    </source>
</evidence>
<accession>A0AAV4V9V2</accession>
<evidence type="ECO:0000313" key="2">
    <source>
        <dbReference type="EMBL" id="GIY66833.1"/>
    </source>
</evidence>
<proteinExistence type="predicted"/>
<dbReference type="EMBL" id="BPLQ01012651">
    <property type="protein sequence ID" value="GIY66833.1"/>
    <property type="molecule type" value="Genomic_DNA"/>
</dbReference>
<dbReference type="AlphaFoldDB" id="A0AAV4V9V2"/>
<comment type="caution">
    <text evidence="2">The sequence shown here is derived from an EMBL/GenBank/DDBJ whole genome shotgun (WGS) entry which is preliminary data.</text>
</comment>